<name>A0AAJ0G664_9PEZI</name>
<evidence type="ECO:0000313" key="2">
    <source>
        <dbReference type="EMBL" id="KAK3049250.1"/>
    </source>
</evidence>
<gene>
    <name evidence="2" type="ORF">LTR09_009428</name>
</gene>
<sequence>MNDASAGSAPPQHGVMLEPHETGRPSRWDIGGPRRRDNSPVDSGPIEDVAVPPGFGYEQFVKREPEDMERDFVAFPRDEQRLQAQPYGYSEFVKREPDDTPRDFIAFPRNEQRSQLQPHGDDDDDSDDGSSSSDDEVLLPQPREQQKSRKRRRQPTINMDLVMLDEEEGGVPLDLVAMGPLPTDHPSQTRYLQTPISQLQNHDYLWQLPVQEIHWLQGKDLKSQFRNQPLALLYHKTCAGIRQFWKATSLECIPEGLRAKTPYSLALFSKLRCLALHTQKNYSLAQDLLQRAHNERHEHEGSHDHACLQIVEIAIDAEFCERAIEENVHGLTYADAEKAISWAKPHEEEKHELKRLKKLKKRLRLGEKIKVEEGQPEAEEASLVAGRITKRRRAKKELRSAERFPTAGRKKQMQTEPASSIAQRVIGRRLENRFATLGVDEPDTVPESMPETTTFAIPFRPAPGTDSTFPTEPPATQQPAKHPLQIMAEHREILQQGGDGAEHIKQLMKESRQSIKEKKREQQGQKDQQKDPEKIERKKLKKEKRKAGRLSHQLGDGDTYRPSYNSMPPPQATTTDTYTQAFVPPTYTMGMFPQDFAHN</sequence>
<dbReference type="Proteomes" id="UP001271007">
    <property type="component" value="Unassembled WGS sequence"/>
</dbReference>
<dbReference type="EMBL" id="JAWDJX010000041">
    <property type="protein sequence ID" value="KAK3049250.1"/>
    <property type="molecule type" value="Genomic_DNA"/>
</dbReference>
<feature type="region of interest" description="Disordered" evidence="1">
    <location>
        <begin position="1"/>
        <end position="159"/>
    </location>
</feature>
<feature type="compositionally biased region" description="Polar residues" evidence="1">
    <location>
        <begin position="562"/>
        <end position="578"/>
    </location>
</feature>
<keyword evidence="3" id="KW-1185">Reference proteome</keyword>
<feature type="compositionally biased region" description="Basic residues" evidence="1">
    <location>
        <begin position="537"/>
        <end position="549"/>
    </location>
</feature>
<feature type="compositionally biased region" description="Basic and acidic residues" evidence="1">
    <location>
        <begin position="511"/>
        <end position="536"/>
    </location>
</feature>
<organism evidence="2 3">
    <name type="scientific">Extremus antarcticus</name>
    <dbReference type="NCBI Taxonomy" id="702011"/>
    <lineage>
        <taxon>Eukaryota</taxon>
        <taxon>Fungi</taxon>
        <taxon>Dikarya</taxon>
        <taxon>Ascomycota</taxon>
        <taxon>Pezizomycotina</taxon>
        <taxon>Dothideomycetes</taxon>
        <taxon>Dothideomycetidae</taxon>
        <taxon>Mycosphaerellales</taxon>
        <taxon>Extremaceae</taxon>
        <taxon>Extremus</taxon>
    </lineage>
</organism>
<reference evidence="2" key="1">
    <citation type="submission" date="2023-04" db="EMBL/GenBank/DDBJ databases">
        <title>Black Yeasts Isolated from many extreme environments.</title>
        <authorList>
            <person name="Coleine C."/>
            <person name="Stajich J.E."/>
            <person name="Selbmann L."/>
        </authorList>
    </citation>
    <scope>NUCLEOTIDE SEQUENCE</scope>
    <source>
        <strain evidence="2">CCFEE 5312</strain>
    </source>
</reference>
<dbReference type="AlphaFoldDB" id="A0AAJ0G664"/>
<feature type="compositionally biased region" description="Basic and acidic residues" evidence="1">
    <location>
        <begin position="60"/>
        <end position="81"/>
    </location>
</feature>
<protein>
    <submittedName>
        <fullName evidence="2">Uncharacterized protein</fullName>
    </submittedName>
</protein>
<feature type="region of interest" description="Disordered" evidence="1">
    <location>
        <begin position="511"/>
        <end position="578"/>
    </location>
</feature>
<comment type="caution">
    <text evidence="2">The sequence shown here is derived from an EMBL/GenBank/DDBJ whole genome shotgun (WGS) entry which is preliminary data.</text>
</comment>
<feature type="region of interest" description="Disordered" evidence="1">
    <location>
        <begin position="457"/>
        <end position="481"/>
    </location>
</feature>
<proteinExistence type="predicted"/>
<feature type="region of interest" description="Disordered" evidence="1">
    <location>
        <begin position="394"/>
        <end position="421"/>
    </location>
</feature>
<feature type="compositionally biased region" description="Polar residues" evidence="1">
    <location>
        <begin position="465"/>
        <end position="479"/>
    </location>
</feature>
<feature type="compositionally biased region" description="Basic and acidic residues" evidence="1">
    <location>
        <begin position="18"/>
        <end position="39"/>
    </location>
</feature>
<evidence type="ECO:0000313" key="3">
    <source>
        <dbReference type="Proteomes" id="UP001271007"/>
    </source>
</evidence>
<feature type="compositionally biased region" description="Acidic residues" evidence="1">
    <location>
        <begin position="121"/>
        <end position="137"/>
    </location>
</feature>
<evidence type="ECO:0000256" key="1">
    <source>
        <dbReference type="SAM" id="MobiDB-lite"/>
    </source>
</evidence>
<accession>A0AAJ0G664</accession>
<feature type="compositionally biased region" description="Basic and acidic residues" evidence="1">
    <location>
        <begin position="92"/>
        <end position="102"/>
    </location>
</feature>